<dbReference type="EC" id="2.7.11.1" evidence="3"/>
<feature type="domain" description="Sulfatase-modifying factor enzyme-like" evidence="1">
    <location>
        <begin position="32"/>
        <end position="101"/>
    </location>
</feature>
<evidence type="ECO:0000313" key="2">
    <source>
        <dbReference type="EMBL" id="KTC89290.1"/>
    </source>
</evidence>
<dbReference type="Proteomes" id="UP000054854">
    <property type="component" value="Unassembled WGS sequence"/>
</dbReference>
<sequence>MDIFKKYCVKFFFFSFFLLLFLAGYRQLLKPSDMAWIPGGDFIMGSNSSMANRNEQPAHKVHVNGFWMDKTDVTNAQFALFVEGTGYVTTAEQKPDWETIKAQGFCCENINVHRANLFWAQLCSEPIELFKNSLSV</sequence>
<dbReference type="PANTHER" id="PTHR23150">
    <property type="entry name" value="SULFATASE MODIFYING FACTOR 1, 2"/>
    <property type="match status" value="1"/>
</dbReference>
<name>A0A378IM10_9GAMM</name>
<evidence type="ECO:0000313" key="5">
    <source>
        <dbReference type="Proteomes" id="UP000255316"/>
    </source>
</evidence>
<dbReference type="GO" id="GO:0004674">
    <property type="term" value="F:protein serine/threonine kinase activity"/>
    <property type="evidence" value="ECO:0007669"/>
    <property type="project" value="UniProtKB-EC"/>
</dbReference>
<dbReference type="EMBL" id="UGNX01000001">
    <property type="protein sequence ID" value="STX36287.1"/>
    <property type="molecule type" value="Genomic_DNA"/>
</dbReference>
<dbReference type="Pfam" id="PF03781">
    <property type="entry name" value="FGE-sulfatase"/>
    <property type="match status" value="1"/>
</dbReference>
<dbReference type="OrthoDB" id="9768004at2"/>
<dbReference type="RefSeq" id="WP_058464413.1">
    <property type="nucleotide sequence ID" value="NZ_CAAAHQ010000039.1"/>
</dbReference>
<dbReference type="Gene3D" id="3.90.1580.10">
    <property type="entry name" value="paralog of FGE (formylglycine-generating enzyme)"/>
    <property type="match status" value="1"/>
</dbReference>
<dbReference type="InterPro" id="IPR005532">
    <property type="entry name" value="SUMF_dom"/>
</dbReference>
<keyword evidence="4" id="KW-1185">Reference proteome</keyword>
<reference evidence="2 4" key="1">
    <citation type="submission" date="2015-11" db="EMBL/GenBank/DDBJ databases">
        <title>Genomic analysis of 38 Legionella species identifies large and diverse effector repertoires.</title>
        <authorList>
            <person name="Burstein D."/>
            <person name="Amaro F."/>
            <person name="Zusman T."/>
            <person name="Lifshitz Z."/>
            <person name="Cohen O."/>
            <person name="Gilbert J.A."/>
            <person name="Pupko T."/>
            <person name="Shuman H.A."/>
            <person name="Segal G."/>
        </authorList>
    </citation>
    <scope>NUCLEOTIDE SEQUENCE [LARGE SCALE GENOMIC DNA]</scope>
    <source>
        <strain evidence="2 4">CDC#72-OH-14</strain>
    </source>
</reference>
<keyword evidence="3" id="KW-0808">Transferase</keyword>
<dbReference type="GO" id="GO:0120147">
    <property type="term" value="F:formylglycine-generating oxidase activity"/>
    <property type="evidence" value="ECO:0007669"/>
    <property type="project" value="TreeGrafter"/>
</dbReference>
<gene>
    <name evidence="3" type="primary">pkn1</name>
    <name evidence="2" type="ORF">Lcin_1205</name>
    <name evidence="3" type="ORF">NCTC12438_02918</name>
</gene>
<dbReference type="Proteomes" id="UP000255316">
    <property type="component" value="Unassembled WGS sequence"/>
</dbReference>
<evidence type="ECO:0000313" key="4">
    <source>
        <dbReference type="Proteomes" id="UP000054854"/>
    </source>
</evidence>
<dbReference type="InterPro" id="IPR016187">
    <property type="entry name" value="CTDL_fold"/>
</dbReference>
<dbReference type="SUPFAM" id="SSF56436">
    <property type="entry name" value="C-type lectin-like"/>
    <property type="match status" value="1"/>
</dbReference>
<dbReference type="InterPro" id="IPR042095">
    <property type="entry name" value="SUMF_sf"/>
</dbReference>
<dbReference type="PANTHER" id="PTHR23150:SF19">
    <property type="entry name" value="FORMYLGLYCINE-GENERATING ENZYME"/>
    <property type="match status" value="1"/>
</dbReference>
<dbReference type="InterPro" id="IPR051043">
    <property type="entry name" value="Sulfatase_Mod_Factor_Kinase"/>
</dbReference>
<evidence type="ECO:0000313" key="3">
    <source>
        <dbReference type="EMBL" id="STX36287.1"/>
    </source>
</evidence>
<dbReference type="EMBL" id="LNXX01000009">
    <property type="protein sequence ID" value="KTC89290.1"/>
    <property type="molecule type" value="Genomic_DNA"/>
</dbReference>
<dbReference type="STRING" id="28085.Lcin_1205"/>
<accession>A0A378IM10</accession>
<dbReference type="AlphaFoldDB" id="A0A378IM10"/>
<organism evidence="3 5">
    <name type="scientific">Legionella cincinnatiensis</name>
    <dbReference type="NCBI Taxonomy" id="28085"/>
    <lineage>
        <taxon>Bacteria</taxon>
        <taxon>Pseudomonadati</taxon>
        <taxon>Pseudomonadota</taxon>
        <taxon>Gammaproteobacteria</taxon>
        <taxon>Legionellales</taxon>
        <taxon>Legionellaceae</taxon>
        <taxon>Legionella</taxon>
    </lineage>
</organism>
<proteinExistence type="predicted"/>
<reference evidence="3 5" key="2">
    <citation type="submission" date="2018-06" db="EMBL/GenBank/DDBJ databases">
        <authorList>
            <consortium name="Pathogen Informatics"/>
            <person name="Doyle S."/>
        </authorList>
    </citation>
    <scope>NUCLEOTIDE SEQUENCE [LARGE SCALE GENOMIC DNA]</scope>
    <source>
        <strain evidence="3 5">NCTC12438</strain>
    </source>
</reference>
<evidence type="ECO:0000259" key="1">
    <source>
        <dbReference type="Pfam" id="PF03781"/>
    </source>
</evidence>
<keyword evidence="3" id="KW-0418">Kinase</keyword>
<protein>
    <submittedName>
        <fullName evidence="3">Serine/threonine-protein kinase pkn1</fullName>
        <ecNumber evidence="3">2.7.11.1</ecNumber>
    </submittedName>
</protein>